<dbReference type="GO" id="GO:0016788">
    <property type="term" value="F:hydrolase activity, acting on ester bonds"/>
    <property type="evidence" value="ECO:0007669"/>
    <property type="project" value="InterPro"/>
</dbReference>
<dbReference type="InterPro" id="IPR032466">
    <property type="entry name" value="Metal_Hydrolase"/>
</dbReference>
<protein>
    <submittedName>
        <fullName evidence="3">Putative deoxyribonuclease YjjV</fullName>
    </submittedName>
</protein>
<evidence type="ECO:0000313" key="3">
    <source>
        <dbReference type="EMBL" id="KAF0568751.1"/>
    </source>
</evidence>
<dbReference type="Proteomes" id="UP000471465">
    <property type="component" value="Unassembled WGS sequence"/>
</dbReference>
<dbReference type="SUPFAM" id="SSF51556">
    <property type="entry name" value="Metallo-dependent hydrolases"/>
    <property type="match status" value="1"/>
</dbReference>
<evidence type="ECO:0000256" key="1">
    <source>
        <dbReference type="ARBA" id="ARBA00009275"/>
    </source>
</evidence>
<dbReference type="PANTHER" id="PTHR46124:SF3">
    <property type="entry name" value="HYDROLASE"/>
    <property type="match status" value="1"/>
</dbReference>
<accession>A0A6N7C0F6</accession>
<keyword evidence="4" id="KW-1185">Reference proteome</keyword>
<keyword evidence="2" id="KW-0378">Hydrolase</keyword>
<proteinExistence type="inferred from homology"/>
<dbReference type="InterPro" id="IPR018228">
    <property type="entry name" value="DNase_TatD-rel_CS"/>
</dbReference>
<evidence type="ECO:0000256" key="2">
    <source>
        <dbReference type="ARBA" id="ARBA00022801"/>
    </source>
</evidence>
<dbReference type="PANTHER" id="PTHR46124">
    <property type="entry name" value="D-AMINOACYL-TRNA DEACYLASE"/>
    <property type="match status" value="1"/>
</dbReference>
<dbReference type="GO" id="GO:0005829">
    <property type="term" value="C:cytosol"/>
    <property type="evidence" value="ECO:0007669"/>
    <property type="project" value="TreeGrafter"/>
</dbReference>
<sequence length="396" mass="44756">MTDDKNTKKWFLLSVAATALLLIPRRSSRKDNTETVNNHNTVSEGSDIDDAHENVISKNCLVFITQFYVLKSQFWSLLMCGNKSVTMAERTDAREVLKNVYSLIDTHTHFDAPVFDNDRKQQVEQAYSQGIRHLVLVGYLYQYFDRMYDTQDFINKMSQSSVTEVNSKDKCDVAAHIALGLHPFYIKQHTDGHLLQLEQMVIERRPLAIGEIGLDTFTDAMKQPDVFVKQKRFFAAQLDIAVAHRLPVMLHIRKAHAEALAILKAHKYDAHKLGGIAHSFSGGEQEAKAFVKLGFKLGVTGQITNPNAKKLRRAIQVAVESHGIECLVIETDCPDMTPIMCQTTDDTDSHNRNVPANLPWVLASLSELLEIPHDKLAKQLWHNSCDALKVDWAYSV</sequence>
<dbReference type="Gene3D" id="3.20.20.140">
    <property type="entry name" value="Metal-dependent hydrolases"/>
    <property type="match status" value="1"/>
</dbReference>
<organism evidence="3 4">
    <name type="scientific">Psychrobacter nivimaris</name>
    <dbReference type="NCBI Taxonomy" id="281738"/>
    <lineage>
        <taxon>Bacteria</taxon>
        <taxon>Pseudomonadati</taxon>
        <taxon>Pseudomonadota</taxon>
        <taxon>Gammaproteobacteria</taxon>
        <taxon>Moraxellales</taxon>
        <taxon>Moraxellaceae</taxon>
        <taxon>Psychrobacter</taxon>
    </lineage>
</organism>
<dbReference type="PROSITE" id="PS01137">
    <property type="entry name" value="TATD_1"/>
    <property type="match status" value="1"/>
</dbReference>
<reference evidence="3 4" key="1">
    <citation type="submission" date="2019-09" db="EMBL/GenBank/DDBJ databases">
        <title>Draft genome sequence of Psychrobacter nivimaris LAMA 639, in search for biotechnological relevant genes.</title>
        <authorList>
            <person name="Lima A.O.S."/>
            <person name="Staloch B.E.K."/>
            <person name="Freitas R.C."/>
            <person name="Niero H."/>
            <person name="Silva M.A.C."/>
        </authorList>
    </citation>
    <scope>NUCLEOTIDE SEQUENCE [LARGE SCALE GENOMIC DNA]</scope>
    <source>
        <strain evidence="3 4">LAMA 639</strain>
    </source>
</reference>
<name>A0A6N7C0F6_9GAMM</name>
<dbReference type="AlphaFoldDB" id="A0A6N7C0F6"/>
<evidence type="ECO:0000313" key="4">
    <source>
        <dbReference type="Proteomes" id="UP000471465"/>
    </source>
</evidence>
<dbReference type="InterPro" id="IPR001130">
    <property type="entry name" value="TatD-like"/>
</dbReference>
<dbReference type="Pfam" id="PF01026">
    <property type="entry name" value="TatD_DNase"/>
    <property type="match status" value="1"/>
</dbReference>
<comment type="similarity">
    <text evidence="1">Belongs to the metallo-dependent hydrolases superfamily. TatD-type hydrolase family.</text>
</comment>
<dbReference type="EMBL" id="VZIZ01000016">
    <property type="protein sequence ID" value="KAF0568751.1"/>
    <property type="molecule type" value="Genomic_DNA"/>
</dbReference>
<comment type="caution">
    <text evidence="3">The sequence shown here is derived from an EMBL/GenBank/DDBJ whole genome shotgun (WGS) entry which is preliminary data.</text>
</comment>
<gene>
    <name evidence="3" type="ORF">FQV37_668</name>
</gene>
<dbReference type="CDD" id="cd01310">
    <property type="entry name" value="TatD_DNAse"/>
    <property type="match status" value="1"/>
</dbReference>